<feature type="binding site" evidence="9">
    <location>
        <position position="102"/>
    </location>
    <ligand>
        <name>alpha-D-glucose 1-phosphate</name>
        <dbReference type="ChEBI" id="CHEBI:58601"/>
    </ligand>
</feature>
<comment type="pathway">
    <text evidence="9">Glycan biosynthesis; glycogen biosynthesis.</text>
</comment>
<evidence type="ECO:0000256" key="7">
    <source>
        <dbReference type="ARBA" id="ARBA00023056"/>
    </source>
</evidence>
<dbReference type="InterPro" id="IPR056818">
    <property type="entry name" value="GlmU/GlgC-like_hexapep"/>
</dbReference>
<feature type="domain" description="Glucose-1-phosphate adenylyltransferase/Bifunctional protein GlmU-like C-terminal hexapeptide" evidence="12">
    <location>
        <begin position="292"/>
        <end position="361"/>
    </location>
</feature>
<dbReference type="GO" id="GO:0008878">
    <property type="term" value="F:glucose-1-phosphate adenylyltransferase activity"/>
    <property type="evidence" value="ECO:0007669"/>
    <property type="project" value="UniProtKB-UniRule"/>
</dbReference>
<dbReference type="Pfam" id="PF24894">
    <property type="entry name" value="Hexapep_GlmU"/>
    <property type="match status" value="1"/>
</dbReference>
<dbReference type="Gene3D" id="3.90.550.10">
    <property type="entry name" value="Spore Coat Polysaccharide Biosynthesis Protein SpsA, Chain A"/>
    <property type="match status" value="1"/>
</dbReference>
<evidence type="ECO:0000256" key="4">
    <source>
        <dbReference type="ARBA" id="ARBA00022695"/>
    </source>
</evidence>
<dbReference type="PROSITE" id="PS00809">
    <property type="entry name" value="ADP_GLC_PYROPHOSPH_2"/>
    <property type="match status" value="1"/>
</dbReference>
<dbReference type="SUPFAM" id="SSF51161">
    <property type="entry name" value="Trimeric LpxA-like enzymes"/>
    <property type="match status" value="1"/>
</dbReference>
<evidence type="ECO:0000313" key="14">
    <source>
        <dbReference type="Proteomes" id="UP000441455"/>
    </source>
</evidence>
<dbReference type="EC" id="2.7.7.27" evidence="9"/>
<dbReference type="InterPro" id="IPR029044">
    <property type="entry name" value="Nucleotide-diphossugar_trans"/>
</dbReference>
<proteinExistence type="inferred from homology"/>
<dbReference type="Proteomes" id="UP000441455">
    <property type="component" value="Unassembled WGS sequence"/>
</dbReference>
<feature type="site" description="Could play a key role in the communication between the regulatory and the substrate sites" evidence="9">
    <location>
        <position position="101"/>
    </location>
</feature>
<dbReference type="HAMAP" id="MF_00624">
    <property type="entry name" value="GlgC"/>
    <property type="match status" value="1"/>
</dbReference>
<evidence type="ECO:0000256" key="9">
    <source>
        <dbReference type="HAMAP-Rule" id="MF_00624"/>
    </source>
</evidence>
<comment type="subunit">
    <text evidence="9">Homotetramer.</text>
</comment>
<evidence type="ECO:0000259" key="12">
    <source>
        <dbReference type="Pfam" id="PF24894"/>
    </source>
</evidence>
<comment type="similarity">
    <text evidence="1 9">Belongs to the bacterial/plant glucose-1-phosphate adenylyltransferase family.</text>
</comment>
<gene>
    <name evidence="9" type="primary">glgC</name>
    <name evidence="13" type="ORF">FX155_02560</name>
</gene>
<dbReference type="PROSITE" id="PS00808">
    <property type="entry name" value="ADP_GLC_PYROPHOSPH_1"/>
    <property type="match status" value="1"/>
</dbReference>
<feature type="binding site" evidence="9">
    <location>
        <position position="167"/>
    </location>
    <ligand>
        <name>alpha-D-glucose 1-phosphate</name>
        <dbReference type="ChEBI" id="CHEBI:58601"/>
    </ligand>
</feature>
<dbReference type="GO" id="GO:0005978">
    <property type="term" value="P:glycogen biosynthetic process"/>
    <property type="evidence" value="ECO:0007669"/>
    <property type="project" value="UniProtKB-UniRule"/>
</dbReference>
<dbReference type="InterPro" id="IPR011004">
    <property type="entry name" value="Trimer_LpxA-like_sf"/>
</dbReference>
<dbReference type="EMBL" id="VULN01000003">
    <property type="protein sequence ID" value="MSS81495.1"/>
    <property type="molecule type" value="Genomic_DNA"/>
</dbReference>
<dbReference type="OrthoDB" id="9801810at2"/>
<keyword evidence="7 9" id="KW-0320">Glycogen biosynthesis</keyword>
<evidence type="ECO:0000256" key="5">
    <source>
        <dbReference type="ARBA" id="ARBA00022741"/>
    </source>
</evidence>
<evidence type="ECO:0000256" key="2">
    <source>
        <dbReference type="ARBA" id="ARBA00022600"/>
    </source>
</evidence>
<accession>A0A6N7VWR7</accession>
<feature type="region of interest" description="Disordered" evidence="10">
    <location>
        <begin position="385"/>
        <end position="405"/>
    </location>
</feature>
<keyword evidence="8 9" id="KW-0119">Carbohydrate metabolism</keyword>
<dbReference type="UniPathway" id="UPA00164"/>
<keyword evidence="4 9" id="KW-0548">Nucleotidyltransferase</keyword>
<keyword evidence="3 9" id="KW-0808">Transferase</keyword>
<keyword evidence="5 9" id="KW-0547">Nucleotide-binding</keyword>
<dbReference type="CDD" id="cd02508">
    <property type="entry name" value="ADP_Glucose_PP"/>
    <property type="match status" value="1"/>
</dbReference>
<evidence type="ECO:0000256" key="3">
    <source>
        <dbReference type="ARBA" id="ARBA00022679"/>
    </source>
</evidence>
<dbReference type="InterPro" id="IPR011831">
    <property type="entry name" value="ADP-Glc_PPase"/>
</dbReference>
<organism evidence="13 14">
    <name type="scientific">Acidaminococcus fermentans</name>
    <dbReference type="NCBI Taxonomy" id="905"/>
    <lineage>
        <taxon>Bacteria</taxon>
        <taxon>Bacillati</taxon>
        <taxon>Bacillota</taxon>
        <taxon>Negativicutes</taxon>
        <taxon>Acidaminococcales</taxon>
        <taxon>Acidaminococcaceae</taxon>
        <taxon>Acidaminococcus</taxon>
    </lineage>
</organism>
<reference evidence="13 14" key="1">
    <citation type="submission" date="2019-08" db="EMBL/GenBank/DDBJ databases">
        <title>In-depth cultivation of the pig gut microbiome towards novel bacterial diversity and tailored functional studies.</title>
        <authorList>
            <person name="Wylensek D."/>
            <person name="Hitch T.C.A."/>
            <person name="Clavel T."/>
        </authorList>
    </citation>
    <scope>NUCLEOTIDE SEQUENCE [LARGE SCALE GENOMIC DNA]</scope>
    <source>
        <strain evidence="13 14">WCA-389-WT-5B</strain>
    </source>
</reference>
<sequence>MRKIECLAMILAGGKGSRLGVLTKNVAKPAVLFGAKYRIIDFTLSNCRNSGIGTVGILTQYQPLELNWYIGNGSSWDLDSGDSGGTFVLPPYMNDKDSSNWYQGTADAIYQNLNFLDMIDPQYVLILSGDHIYSMDYSTMLAFHKKHRAKVTVSTFRVPLSEASRFGIMNANEDMSIREFEEKPAQPKSNLASMGIYIFDKDVLKQYLMEDAAREDSDHDFGKNIIPRLLEDKVPTFAYPFEGYWKDVGTFESLWQANMDLLSDNPPISLNDPDWRIYSGNQSLPAHYVGPNASVISSLTGEGAVILGNVFHSVIFYNVTVEEGATVTDSVLMPGTVVEKGAVVDHAILGERCRVRAGAVIRGAAGSIKVFGNDHVVTGSEGLEAQVQPAGPSRKKDGKGAVVNG</sequence>
<evidence type="ECO:0000256" key="10">
    <source>
        <dbReference type="SAM" id="MobiDB-lite"/>
    </source>
</evidence>
<feature type="binding site" evidence="9">
    <location>
        <begin position="182"/>
        <end position="183"/>
    </location>
    <ligand>
        <name>alpha-D-glucose 1-phosphate</name>
        <dbReference type="ChEBI" id="CHEBI:58601"/>
    </ligand>
</feature>
<feature type="binding site" evidence="9">
    <location>
        <position position="193"/>
    </location>
    <ligand>
        <name>alpha-D-glucose 1-phosphate</name>
        <dbReference type="ChEBI" id="CHEBI:58601"/>
    </ligand>
</feature>
<dbReference type="PROSITE" id="PS00810">
    <property type="entry name" value="ADP_GLC_PYROPHOSPH_3"/>
    <property type="match status" value="1"/>
</dbReference>
<feature type="domain" description="Nucleotidyl transferase" evidence="11">
    <location>
        <begin position="8"/>
        <end position="262"/>
    </location>
</feature>
<dbReference type="PANTHER" id="PTHR43523:SF2">
    <property type="entry name" value="GLUCOSE-1-PHOSPHATE ADENYLYLTRANSFERASE"/>
    <property type="match status" value="1"/>
</dbReference>
<name>A0A6N7VWR7_ACIFE</name>
<dbReference type="InterPro" id="IPR005836">
    <property type="entry name" value="ADP_Glu_pyroP_CS"/>
</dbReference>
<evidence type="ECO:0000256" key="6">
    <source>
        <dbReference type="ARBA" id="ARBA00022840"/>
    </source>
</evidence>
<dbReference type="Pfam" id="PF00483">
    <property type="entry name" value="NTP_transferase"/>
    <property type="match status" value="1"/>
</dbReference>
<dbReference type="CDD" id="cd04651">
    <property type="entry name" value="LbH_G1P_AT_C"/>
    <property type="match status" value="1"/>
</dbReference>
<dbReference type="NCBIfam" id="TIGR02091">
    <property type="entry name" value="glgC"/>
    <property type="match status" value="1"/>
</dbReference>
<keyword evidence="6 9" id="KW-0067">ATP-binding</keyword>
<evidence type="ECO:0000256" key="8">
    <source>
        <dbReference type="ARBA" id="ARBA00023277"/>
    </source>
</evidence>
<evidence type="ECO:0000259" key="11">
    <source>
        <dbReference type="Pfam" id="PF00483"/>
    </source>
</evidence>
<dbReference type="NCBIfam" id="NF003670">
    <property type="entry name" value="PRK05293.1"/>
    <property type="match status" value="1"/>
</dbReference>
<comment type="function">
    <text evidence="9">Involved in the biosynthesis of ADP-glucose, a building block required for the elongation reactions to produce glycogen. Catalyzes the reaction between ATP and alpha-D-glucose 1-phosphate (G1P) to produce pyrophosphate and ADP-Glc.</text>
</comment>
<dbReference type="SUPFAM" id="SSF53448">
    <property type="entry name" value="Nucleotide-diphospho-sugar transferases"/>
    <property type="match status" value="1"/>
</dbReference>
<dbReference type="PANTHER" id="PTHR43523">
    <property type="entry name" value="GLUCOSE-1-PHOSPHATE ADENYLYLTRANSFERASE-RELATED"/>
    <property type="match status" value="1"/>
</dbReference>
<comment type="catalytic activity">
    <reaction evidence="9">
        <text>alpha-D-glucose 1-phosphate + ATP + H(+) = ADP-alpha-D-glucose + diphosphate</text>
        <dbReference type="Rhea" id="RHEA:12120"/>
        <dbReference type="ChEBI" id="CHEBI:15378"/>
        <dbReference type="ChEBI" id="CHEBI:30616"/>
        <dbReference type="ChEBI" id="CHEBI:33019"/>
        <dbReference type="ChEBI" id="CHEBI:57498"/>
        <dbReference type="ChEBI" id="CHEBI:58601"/>
        <dbReference type="EC" id="2.7.7.27"/>
    </reaction>
</comment>
<feature type="site" description="Could play a key role in the communication between the regulatory and the substrate sites" evidence="9">
    <location>
        <position position="60"/>
    </location>
</feature>
<dbReference type="RefSeq" id="WP_022486967.1">
    <property type="nucleotide sequence ID" value="NZ_VULN01000003.1"/>
</dbReference>
<comment type="caution">
    <text evidence="13">The sequence shown here is derived from an EMBL/GenBank/DDBJ whole genome shotgun (WGS) entry which is preliminary data.</text>
</comment>
<dbReference type="GO" id="GO:0005524">
    <property type="term" value="F:ATP binding"/>
    <property type="evidence" value="ECO:0007669"/>
    <property type="project" value="UniProtKB-KW"/>
</dbReference>
<dbReference type="AlphaFoldDB" id="A0A6N7VWR7"/>
<dbReference type="InterPro" id="IPR005835">
    <property type="entry name" value="NTP_transferase_dom"/>
</dbReference>
<evidence type="ECO:0000256" key="1">
    <source>
        <dbReference type="ARBA" id="ARBA00010443"/>
    </source>
</evidence>
<protein>
    <recommendedName>
        <fullName evidence="9">Glucose-1-phosphate adenylyltransferase</fullName>
        <ecNumber evidence="9">2.7.7.27</ecNumber>
    </recommendedName>
    <alternativeName>
        <fullName evidence="9">ADP-glucose pyrophosphorylase</fullName>
        <shortName evidence="9">ADPGlc PPase</shortName>
    </alternativeName>
    <alternativeName>
        <fullName evidence="9">ADP-glucose synthase</fullName>
    </alternativeName>
</protein>
<dbReference type="InterPro" id="IPR023049">
    <property type="entry name" value="GlgC_bac"/>
</dbReference>
<keyword evidence="2 9" id="KW-0321">Glycogen metabolism</keyword>
<evidence type="ECO:0000313" key="13">
    <source>
        <dbReference type="EMBL" id="MSS81495.1"/>
    </source>
</evidence>
<dbReference type="Gene3D" id="2.160.10.10">
    <property type="entry name" value="Hexapeptide repeat proteins"/>
    <property type="match status" value="1"/>
</dbReference>